<reference evidence="2 3" key="1">
    <citation type="submission" date="2020-01" db="EMBL/GenBank/DDBJ databases">
        <title>Genome sequencing of strain KACC 21265.</title>
        <authorList>
            <person name="Heo J."/>
            <person name="Kim S.-J."/>
            <person name="Kim J.-S."/>
            <person name="Hong S.-B."/>
            <person name="Kwon S.-W."/>
        </authorList>
    </citation>
    <scope>NUCLEOTIDE SEQUENCE [LARGE SCALE GENOMIC DNA]</scope>
    <source>
        <strain evidence="2 3">KACC 21265</strain>
    </source>
</reference>
<dbReference type="KEGG" id="xyk:GT347_14200"/>
<dbReference type="Proteomes" id="UP000464787">
    <property type="component" value="Chromosome"/>
</dbReference>
<dbReference type="PANTHER" id="PTHR43179">
    <property type="entry name" value="RHAMNOSYLTRANSFERASE WBBL"/>
    <property type="match status" value="1"/>
</dbReference>
<dbReference type="PANTHER" id="PTHR43179:SF7">
    <property type="entry name" value="RHAMNOSYLTRANSFERASE WBBL"/>
    <property type="match status" value="1"/>
</dbReference>
<accession>A0A857J8C6</accession>
<dbReference type="AlphaFoldDB" id="A0A857J8C6"/>
<sequence length="298" mass="32237">MTEKSVSSITALLDRVTVITVTYNSAHCVPALAQALAACPHVTVADNASADDSVAQARRQLPQALVIELPRNLGYGAANNAAIARATTPYVLLLNPDCEAGSSAIAELVRLADADPTSGLWVPQLLGSDGSPELNYSMPRHHGAPRGGAAEGPLCVGYACAAALLIHRERMAPVGFFDERFFLYYEDEDLCLRAFQARLPIVVLPQVRMTHHSRGSVRGPKPLAAEYWRGWHHAQSKIIFAAKHAGDAAAGQRLLARTLRRAWAQVAVRALLPSPRLLARAWGRLQGLRRLRRDGLPS</sequence>
<keyword evidence="3" id="KW-1185">Reference proteome</keyword>
<dbReference type="Pfam" id="PF00535">
    <property type="entry name" value="Glycos_transf_2"/>
    <property type="match status" value="1"/>
</dbReference>
<protein>
    <submittedName>
        <fullName evidence="2">Glycosyltransferase</fullName>
    </submittedName>
</protein>
<dbReference type="CDD" id="cd04186">
    <property type="entry name" value="GT_2_like_c"/>
    <property type="match status" value="1"/>
</dbReference>
<dbReference type="SUPFAM" id="SSF53448">
    <property type="entry name" value="Nucleotide-diphospho-sugar transferases"/>
    <property type="match status" value="1"/>
</dbReference>
<dbReference type="InterPro" id="IPR001173">
    <property type="entry name" value="Glyco_trans_2-like"/>
</dbReference>
<evidence type="ECO:0000259" key="1">
    <source>
        <dbReference type="Pfam" id="PF00535"/>
    </source>
</evidence>
<dbReference type="InterPro" id="IPR029044">
    <property type="entry name" value="Nucleotide-diphossugar_trans"/>
</dbReference>
<keyword evidence="2" id="KW-0808">Transferase</keyword>
<feature type="domain" description="Glycosyltransferase 2-like" evidence="1">
    <location>
        <begin position="17"/>
        <end position="136"/>
    </location>
</feature>
<name>A0A857J8C6_9BURK</name>
<evidence type="ECO:0000313" key="3">
    <source>
        <dbReference type="Proteomes" id="UP000464787"/>
    </source>
</evidence>
<evidence type="ECO:0000313" key="2">
    <source>
        <dbReference type="EMBL" id="QHI99035.1"/>
    </source>
</evidence>
<proteinExistence type="predicted"/>
<gene>
    <name evidence="2" type="ORF">GT347_14200</name>
</gene>
<dbReference type="Gene3D" id="3.90.550.10">
    <property type="entry name" value="Spore Coat Polysaccharide Biosynthesis Protein SpsA, Chain A"/>
    <property type="match status" value="1"/>
</dbReference>
<dbReference type="GO" id="GO:0016740">
    <property type="term" value="F:transferase activity"/>
    <property type="evidence" value="ECO:0007669"/>
    <property type="project" value="UniProtKB-KW"/>
</dbReference>
<organism evidence="2 3">
    <name type="scientific">Xylophilus rhododendri</name>
    <dbReference type="NCBI Taxonomy" id="2697032"/>
    <lineage>
        <taxon>Bacteria</taxon>
        <taxon>Pseudomonadati</taxon>
        <taxon>Pseudomonadota</taxon>
        <taxon>Betaproteobacteria</taxon>
        <taxon>Burkholderiales</taxon>
        <taxon>Xylophilus</taxon>
    </lineage>
</organism>
<dbReference type="RefSeq" id="WP_160552775.1">
    <property type="nucleotide sequence ID" value="NZ_CP047650.1"/>
</dbReference>
<dbReference type="EMBL" id="CP047650">
    <property type="protein sequence ID" value="QHI99035.1"/>
    <property type="molecule type" value="Genomic_DNA"/>
</dbReference>